<reference evidence="2" key="1">
    <citation type="journal article" date="2020" name="Nature">
        <title>Giant virus diversity and host interactions through global metagenomics.</title>
        <authorList>
            <person name="Schulz F."/>
            <person name="Roux S."/>
            <person name="Paez-Espino D."/>
            <person name="Jungbluth S."/>
            <person name="Walsh D.A."/>
            <person name="Denef V.J."/>
            <person name="McMahon K.D."/>
            <person name="Konstantinidis K.T."/>
            <person name="Eloe-Fadrosh E.A."/>
            <person name="Kyrpides N.C."/>
            <person name="Woyke T."/>
        </authorList>
    </citation>
    <scope>NUCLEOTIDE SEQUENCE</scope>
    <source>
        <strain evidence="2">GVMAG-M-3300027804-48</strain>
    </source>
</reference>
<dbReference type="AlphaFoldDB" id="A0A6C0LIE6"/>
<name>A0A6C0LIE6_9ZZZZ</name>
<accession>A0A6C0LIE6</accession>
<proteinExistence type="predicted"/>
<feature type="coiled-coil region" evidence="1">
    <location>
        <begin position="90"/>
        <end position="125"/>
    </location>
</feature>
<dbReference type="EMBL" id="MN740489">
    <property type="protein sequence ID" value="QHU29441.1"/>
    <property type="molecule type" value="Genomic_DNA"/>
</dbReference>
<protein>
    <submittedName>
        <fullName evidence="2">Uncharacterized protein</fullName>
    </submittedName>
</protein>
<evidence type="ECO:0000256" key="1">
    <source>
        <dbReference type="SAM" id="Coils"/>
    </source>
</evidence>
<dbReference type="Gene3D" id="1.10.30.10">
    <property type="entry name" value="High mobility group box domain"/>
    <property type="match status" value="1"/>
</dbReference>
<dbReference type="InterPro" id="IPR036910">
    <property type="entry name" value="HMG_box_dom_sf"/>
</dbReference>
<dbReference type="SUPFAM" id="SSF47095">
    <property type="entry name" value="HMG-box"/>
    <property type="match status" value="1"/>
</dbReference>
<sequence>MTDKNSELIKRISDYITSQTEKINKNELKKAVGEIFDDVTKLKKKNPDAKKRPPSEYNNYIKEHMAILKADPTNKMNAIEKMKHITLLWKEHKKQKEEVKEEEIKEVKEEEEEEEIQEVKEEEILKSKTPRKGLGAVKK</sequence>
<keyword evidence="1" id="KW-0175">Coiled coil</keyword>
<organism evidence="2">
    <name type="scientific">viral metagenome</name>
    <dbReference type="NCBI Taxonomy" id="1070528"/>
    <lineage>
        <taxon>unclassified sequences</taxon>
        <taxon>metagenomes</taxon>
        <taxon>organismal metagenomes</taxon>
    </lineage>
</organism>
<evidence type="ECO:0000313" key="2">
    <source>
        <dbReference type="EMBL" id="QHU29441.1"/>
    </source>
</evidence>